<dbReference type="GO" id="GO:0005737">
    <property type="term" value="C:cytoplasm"/>
    <property type="evidence" value="ECO:0007669"/>
    <property type="project" value="TreeGrafter"/>
</dbReference>
<accession>A0A5M3MB87</accession>
<evidence type="ECO:0000313" key="2">
    <source>
        <dbReference type="EMBL" id="EIW75885.1"/>
    </source>
</evidence>
<dbReference type="PANTHER" id="PTHR43968">
    <property type="match status" value="1"/>
</dbReference>
<dbReference type="EMBL" id="JH711587">
    <property type="protein sequence ID" value="EIW75885.1"/>
    <property type="molecule type" value="Genomic_DNA"/>
</dbReference>
<evidence type="ECO:0000259" key="1">
    <source>
        <dbReference type="PROSITE" id="PS50404"/>
    </source>
</evidence>
<proteinExistence type="predicted"/>
<organism evidence="2 3">
    <name type="scientific">Coniophora puteana (strain RWD-64-598)</name>
    <name type="common">Brown rot fungus</name>
    <dbReference type="NCBI Taxonomy" id="741705"/>
    <lineage>
        <taxon>Eukaryota</taxon>
        <taxon>Fungi</taxon>
        <taxon>Dikarya</taxon>
        <taxon>Basidiomycota</taxon>
        <taxon>Agaricomycotina</taxon>
        <taxon>Agaricomycetes</taxon>
        <taxon>Agaricomycetidae</taxon>
        <taxon>Boletales</taxon>
        <taxon>Coniophorineae</taxon>
        <taxon>Coniophoraceae</taxon>
        <taxon>Coniophora</taxon>
    </lineage>
</organism>
<keyword evidence="3" id="KW-1185">Reference proteome</keyword>
<dbReference type="KEGG" id="cput:CONPUDRAFT_131355"/>
<dbReference type="InterPro" id="IPR004045">
    <property type="entry name" value="Glutathione_S-Trfase_N"/>
</dbReference>
<protein>
    <recommendedName>
        <fullName evidence="1">GST N-terminal domain-containing protein</fullName>
    </recommendedName>
</protein>
<dbReference type="GeneID" id="19200337"/>
<reference evidence="3" key="1">
    <citation type="journal article" date="2012" name="Science">
        <title>The Paleozoic origin of enzymatic lignin decomposition reconstructed from 31 fungal genomes.</title>
        <authorList>
            <person name="Floudas D."/>
            <person name="Binder M."/>
            <person name="Riley R."/>
            <person name="Barry K."/>
            <person name="Blanchette R.A."/>
            <person name="Henrissat B."/>
            <person name="Martinez A.T."/>
            <person name="Otillar R."/>
            <person name="Spatafora J.W."/>
            <person name="Yadav J.S."/>
            <person name="Aerts A."/>
            <person name="Benoit I."/>
            <person name="Boyd A."/>
            <person name="Carlson A."/>
            <person name="Copeland A."/>
            <person name="Coutinho P.M."/>
            <person name="de Vries R.P."/>
            <person name="Ferreira P."/>
            <person name="Findley K."/>
            <person name="Foster B."/>
            <person name="Gaskell J."/>
            <person name="Glotzer D."/>
            <person name="Gorecki P."/>
            <person name="Heitman J."/>
            <person name="Hesse C."/>
            <person name="Hori C."/>
            <person name="Igarashi K."/>
            <person name="Jurgens J.A."/>
            <person name="Kallen N."/>
            <person name="Kersten P."/>
            <person name="Kohler A."/>
            <person name="Kuees U."/>
            <person name="Kumar T.K.A."/>
            <person name="Kuo A."/>
            <person name="LaButti K."/>
            <person name="Larrondo L.F."/>
            <person name="Lindquist E."/>
            <person name="Ling A."/>
            <person name="Lombard V."/>
            <person name="Lucas S."/>
            <person name="Lundell T."/>
            <person name="Martin R."/>
            <person name="McLaughlin D.J."/>
            <person name="Morgenstern I."/>
            <person name="Morin E."/>
            <person name="Murat C."/>
            <person name="Nagy L.G."/>
            <person name="Nolan M."/>
            <person name="Ohm R.A."/>
            <person name="Patyshakuliyeva A."/>
            <person name="Rokas A."/>
            <person name="Ruiz-Duenas F.J."/>
            <person name="Sabat G."/>
            <person name="Salamov A."/>
            <person name="Samejima M."/>
            <person name="Schmutz J."/>
            <person name="Slot J.C."/>
            <person name="St John F."/>
            <person name="Stenlid J."/>
            <person name="Sun H."/>
            <person name="Sun S."/>
            <person name="Syed K."/>
            <person name="Tsang A."/>
            <person name="Wiebenga A."/>
            <person name="Young D."/>
            <person name="Pisabarro A."/>
            <person name="Eastwood D.C."/>
            <person name="Martin F."/>
            <person name="Cullen D."/>
            <person name="Grigoriev I.V."/>
            <person name="Hibbett D.S."/>
        </authorList>
    </citation>
    <scope>NUCLEOTIDE SEQUENCE [LARGE SCALE GENOMIC DNA]</scope>
    <source>
        <strain evidence="3">RWD-64-598 SS2</strain>
    </source>
</reference>
<dbReference type="OrthoDB" id="249703at2759"/>
<dbReference type="InterPro" id="IPR050983">
    <property type="entry name" value="GST_Omega/HSP26"/>
</dbReference>
<dbReference type="SUPFAM" id="SSF47616">
    <property type="entry name" value="GST C-terminal domain-like"/>
    <property type="match status" value="1"/>
</dbReference>
<dbReference type="AlphaFoldDB" id="A0A5M3MB87"/>
<dbReference type="RefSeq" id="XP_007773886.1">
    <property type="nucleotide sequence ID" value="XM_007775696.1"/>
</dbReference>
<dbReference type="PANTHER" id="PTHR43968:SF6">
    <property type="entry name" value="GLUTATHIONE S-TRANSFERASE OMEGA"/>
    <property type="match status" value="1"/>
</dbReference>
<dbReference type="InterPro" id="IPR036249">
    <property type="entry name" value="Thioredoxin-like_sf"/>
</dbReference>
<name>A0A5M3MB87_CONPW</name>
<dbReference type="Proteomes" id="UP000053558">
    <property type="component" value="Unassembled WGS sequence"/>
</dbReference>
<dbReference type="PROSITE" id="PS50404">
    <property type="entry name" value="GST_NTER"/>
    <property type="match status" value="1"/>
</dbReference>
<sequence>MSEPTYTLIGTPFSTFTRTIALALHYKDIPFSREGVLPHSVVAEKHHPLGYIPALVVRGVEGGELTLIETQAIARYLDRIKPEPSLGINAGDGGARVEESLWEFVNLVAAHAYKIVEIDVVKPYLASFADSMPSTISKEEKQARIASAPIPTAPSTTTSGRFATAFSTVSSALTGAAAPAGDVDSAVKPLAHYLMVLSSRMAPISPAGSESSRSGPFVFGTKVTWADYYLYPLLADVASTAVWPRVKTARLETFLAAMRLRHEVKETTEGTVEDGRTGP</sequence>
<feature type="domain" description="GST N-terminal" evidence="1">
    <location>
        <begin position="4"/>
        <end position="85"/>
    </location>
</feature>
<evidence type="ECO:0000313" key="3">
    <source>
        <dbReference type="Proteomes" id="UP000053558"/>
    </source>
</evidence>
<gene>
    <name evidence="2" type="ORF">CONPUDRAFT_131355</name>
</gene>
<dbReference type="Pfam" id="PF13417">
    <property type="entry name" value="GST_N_3"/>
    <property type="match status" value="1"/>
</dbReference>
<dbReference type="SUPFAM" id="SSF52833">
    <property type="entry name" value="Thioredoxin-like"/>
    <property type="match status" value="1"/>
</dbReference>
<dbReference type="InterPro" id="IPR036282">
    <property type="entry name" value="Glutathione-S-Trfase_C_sf"/>
</dbReference>
<dbReference type="Gene3D" id="3.40.30.10">
    <property type="entry name" value="Glutaredoxin"/>
    <property type="match status" value="1"/>
</dbReference>
<comment type="caution">
    <text evidence="2">The sequence shown here is derived from an EMBL/GenBank/DDBJ whole genome shotgun (WGS) entry which is preliminary data.</text>
</comment>